<protein>
    <recommendedName>
        <fullName evidence="4">Lipoprotein</fullName>
    </recommendedName>
</protein>
<gene>
    <name evidence="2" type="ORF">CKO28_02945</name>
</gene>
<evidence type="ECO:0000313" key="2">
    <source>
        <dbReference type="EMBL" id="MBK1667000.1"/>
    </source>
</evidence>
<keyword evidence="3" id="KW-1185">Reference proteome</keyword>
<feature type="chain" id="PRO_5046936769" description="Lipoprotein" evidence="1">
    <location>
        <begin position="24"/>
        <end position="78"/>
    </location>
</feature>
<name>A0ABS1D9I0_9PROT</name>
<dbReference type="EMBL" id="NRRL01000003">
    <property type="protein sequence ID" value="MBK1667000.1"/>
    <property type="molecule type" value="Genomic_DNA"/>
</dbReference>
<dbReference type="Proteomes" id="UP001296873">
    <property type="component" value="Unassembled WGS sequence"/>
</dbReference>
<organism evidence="2 3">
    <name type="scientific">Rhodovibrio sodomensis</name>
    <dbReference type="NCBI Taxonomy" id="1088"/>
    <lineage>
        <taxon>Bacteria</taxon>
        <taxon>Pseudomonadati</taxon>
        <taxon>Pseudomonadota</taxon>
        <taxon>Alphaproteobacteria</taxon>
        <taxon>Rhodospirillales</taxon>
        <taxon>Rhodovibrionaceae</taxon>
        <taxon>Rhodovibrio</taxon>
    </lineage>
</organism>
<sequence length="78" mass="7969">MTKTLTALTAAALLLTGCGASTSGNLTIDPQDIQYVQDSRTGLCFAFVGSGKKLDPDTSGVAMSNVPCSDKVMALIEG</sequence>
<dbReference type="PROSITE" id="PS51257">
    <property type="entry name" value="PROKAR_LIPOPROTEIN"/>
    <property type="match status" value="1"/>
</dbReference>
<dbReference type="RefSeq" id="WP_200339058.1">
    <property type="nucleotide sequence ID" value="NZ_NRRL01000003.1"/>
</dbReference>
<keyword evidence="1" id="KW-0732">Signal</keyword>
<accession>A0ABS1D9I0</accession>
<feature type="signal peptide" evidence="1">
    <location>
        <begin position="1"/>
        <end position="23"/>
    </location>
</feature>
<comment type="caution">
    <text evidence="2">The sequence shown here is derived from an EMBL/GenBank/DDBJ whole genome shotgun (WGS) entry which is preliminary data.</text>
</comment>
<reference evidence="2 3" key="1">
    <citation type="journal article" date="2020" name="Microorganisms">
        <title>Osmotic Adaptation and Compatible Solute Biosynthesis of Phototrophic Bacteria as Revealed from Genome Analyses.</title>
        <authorList>
            <person name="Imhoff J.F."/>
            <person name="Rahn T."/>
            <person name="Kunzel S."/>
            <person name="Keller A."/>
            <person name="Neulinger S.C."/>
        </authorList>
    </citation>
    <scope>NUCLEOTIDE SEQUENCE [LARGE SCALE GENOMIC DNA]</scope>
    <source>
        <strain evidence="2 3">DSM 9895</strain>
    </source>
</reference>
<evidence type="ECO:0000313" key="3">
    <source>
        <dbReference type="Proteomes" id="UP001296873"/>
    </source>
</evidence>
<evidence type="ECO:0008006" key="4">
    <source>
        <dbReference type="Google" id="ProtNLM"/>
    </source>
</evidence>
<evidence type="ECO:0000256" key="1">
    <source>
        <dbReference type="SAM" id="SignalP"/>
    </source>
</evidence>
<proteinExistence type="predicted"/>